<dbReference type="RefSeq" id="WP_377488360.1">
    <property type="nucleotide sequence ID" value="NZ_JBHUOX010000018.1"/>
</dbReference>
<protein>
    <submittedName>
        <fullName evidence="1">Uncharacterized protein</fullName>
    </submittedName>
</protein>
<keyword evidence="2" id="KW-1185">Reference proteome</keyword>
<dbReference type="Proteomes" id="UP001597641">
    <property type="component" value="Unassembled WGS sequence"/>
</dbReference>
<name>A0ABW6BZ01_9BACT</name>
<accession>A0ABW6BZ01</accession>
<proteinExistence type="predicted"/>
<evidence type="ECO:0000313" key="1">
    <source>
        <dbReference type="EMBL" id="MFD3002620.1"/>
    </source>
</evidence>
<comment type="caution">
    <text evidence="1">The sequence shown here is derived from an EMBL/GenBank/DDBJ whole genome shotgun (WGS) entry which is preliminary data.</text>
</comment>
<reference evidence="2" key="1">
    <citation type="journal article" date="2019" name="Int. J. Syst. Evol. Microbiol.">
        <title>The Global Catalogue of Microorganisms (GCM) 10K type strain sequencing project: providing services to taxonomists for standard genome sequencing and annotation.</title>
        <authorList>
            <consortium name="The Broad Institute Genomics Platform"/>
            <consortium name="The Broad Institute Genome Sequencing Center for Infectious Disease"/>
            <person name="Wu L."/>
            <person name="Ma J."/>
        </authorList>
    </citation>
    <scope>NUCLEOTIDE SEQUENCE [LARGE SCALE GENOMIC DNA]</scope>
    <source>
        <strain evidence="2">KCTC 23984</strain>
    </source>
</reference>
<dbReference type="EMBL" id="JBHUOX010000018">
    <property type="protein sequence ID" value="MFD3002620.1"/>
    <property type="molecule type" value="Genomic_DNA"/>
</dbReference>
<gene>
    <name evidence="1" type="ORF">ACFS7Z_19775</name>
</gene>
<evidence type="ECO:0000313" key="2">
    <source>
        <dbReference type="Proteomes" id="UP001597641"/>
    </source>
</evidence>
<organism evidence="1 2">
    <name type="scientific">Pontibacter toksunensis</name>
    <dbReference type="NCBI Taxonomy" id="1332631"/>
    <lineage>
        <taxon>Bacteria</taxon>
        <taxon>Pseudomonadati</taxon>
        <taxon>Bacteroidota</taxon>
        <taxon>Cytophagia</taxon>
        <taxon>Cytophagales</taxon>
        <taxon>Hymenobacteraceae</taxon>
        <taxon>Pontibacter</taxon>
    </lineage>
</organism>
<sequence>MILLDLQTGYWLAAFPDFKSAKAFAEERQRERAKIVYCGSIQWVWPMEVTRWPKQILGEGYMDYRYKEEEYLVRHQGEQPPPIIGGALECIRQTAEMLARRQGFMAECIVVENRW</sequence>